<dbReference type="InterPro" id="IPR001610">
    <property type="entry name" value="PAC"/>
</dbReference>
<dbReference type="InterPro" id="IPR013656">
    <property type="entry name" value="PAS_4"/>
</dbReference>
<dbReference type="STRING" id="665467.SAMN02982931_04015"/>
<keyword evidence="3" id="KW-1003">Cell membrane</keyword>
<feature type="transmembrane region" description="Helical" evidence="8">
    <location>
        <begin position="167"/>
        <end position="187"/>
    </location>
</feature>
<evidence type="ECO:0000256" key="8">
    <source>
        <dbReference type="SAM" id="Phobius"/>
    </source>
</evidence>
<feature type="domain" description="GGDEF" evidence="11">
    <location>
        <begin position="491"/>
        <end position="628"/>
    </location>
</feature>
<comment type="subcellular location">
    <subcellularLocation>
        <location evidence="1">Cell membrane</location>
        <topology evidence="1">Multi-pass membrane protein</topology>
    </subcellularLocation>
</comment>
<evidence type="ECO:0000259" key="10">
    <source>
        <dbReference type="PROSITE" id="PS50113"/>
    </source>
</evidence>
<feature type="domain" description="PAC" evidence="10">
    <location>
        <begin position="272"/>
        <end position="324"/>
    </location>
</feature>
<feature type="domain" description="PAS" evidence="9">
    <location>
        <begin position="198"/>
        <end position="269"/>
    </location>
</feature>
<keyword evidence="4 8" id="KW-0812">Transmembrane</keyword>
<evidence type="ECO:0000259" key="11">
    <source>
        <dbReference type="PROSITE" id="PS50887"/>
    </source>
</evidence>
<dbReference type="Pfam" id="PF07694">
    <property type="entry name" value="5TM-5TMR_LYT"/>
    <property type="match status" value="1"/>
</dbReference>
<organism evidence="12 13">
    <name type="scientific">Bauldia litoralis</name>
    <dbReference type="NCBI Taxonomy" id="665467"/>
    <lineage>
        <taxon>Bacteria</taxon>
        <taxon>Pseudomonadati</taxon>
        <taxon>Pseudomonadota</taxon>
        <taxon>Alphaproteobacteria</taxon>
        <taxon>Hyphomicrobiales</taxon>
        <taxon>Kaistiaceae</taxon>
        <taxon>Bauldia</taxon>
    </lineage>
</organism>
<evidence type="ECO:0000259" key="9">
    <source>
        <dbReference type="PROSITE" id="PS50112"/>
    </source>
</evidence>
<feature type="transmembrane region" description="Helical" evidence="8">
    <location>
        <begin position="7"/>
        <end position="27"/>
    </location>
</feature>
<gene>
    <name evidence="12" type="ORF">SAMN02982931_04015</name>
</gene>
<dbReference type="PROSITE" id="PS50113">
    <property type="entry name" value="PAC"/>
    <property type="match status" value="1"/>
</dbReference>
<dbReference type="InterPro" id="IPR011620">
    <property type="entry name" value="Sig_transdc_His_kinase_LytS_TM"/>
</dbReference>
<keyword evidence="13" id="KW-1185">Reference proteome</keyword>
<dbReference type="CDD" id="cd00130">
    <property type="entry name" value="PAS"/>
    <property type="match status" value="1"/>
</dbReference>
<evidence type="ECO:0000256" key="4">
    <source>
        <dbReference type="ARBA" id="ARBA00022692"/>
    </source>
</evidence>
<reference evidence="12 13" key="1">
    <citation type="submission" date="2016-10" db="EMBL/GenBank/DDBJ databases">
        <authorList>
            <person name="de Groot N.N."/>
        </authorList>
    </citation>
    <scope>NUCLEOTIDE SEQUENCE [LARGE SCALE GENOMIC DNA]</scope>
    <source>
        <strain evidence="12 13">ATCC 35022</strain>
    </source>
</reference>
<feature type="transmembrane region" description="Helical" evidence="8">
    <location>
        <begin position="103"/>
        <end position="125"/>
    </location>
</feature>
<dbReference type="AlphaFoldDB" id="A0A1G6E0T2"/>
<evidence type="ECO:0000256" key="1">
    <source>
        <dbReference type="ARBA" id="ARBA00004651"/>
    </source>
</evidence>
<feature type="transmembrane region" description="Helical" evidence="8">
    <location>
        <begin position="72"/>
        <end position="97"/>
    </location>
</feature>
<dbReference type="InterPro" id="IPR035965">
    <property type="entry name" value="PAS-like_dom_sf"/>
</dbReference>
<dbReference type="PANTHER" id="PTHR45138:SF9">
    <property type="entry name" value="DIGUANYLATE CYCLASE DGCM-RELATED"/>
    <property type="match status" value="1"/>
</dbReference>
<dbReference type="FunFam" id="3.30.70.270:FF:000001">
    <property type="entry name" value="Diguanylate cyclase domain protein"/>
    <property type="match status" value="1"/>
</dbReference>
<dbReference type="InterPro" id="IPR050469">
    <property type="entry name" value="Diguanylate_Cyclase"/>
</dbReference>
<name>A0A1G6E0T2_9HYPH</name>
<keyword evidence="5 8" id="KW-1133">Transmembrane helix</keyword>
<evidence type="ECO:0000313" key="12">
    <source>
        <dbReference type="EMBL" id="SDB51034.1"/>
    </source>
</evidence>
<dbReference type="SMART" id="SM00267">
    <property type="entry name" value="GGDEF"/>
    <property type="match status" value="1"/>
</dbReference>
<dbReference type="Gene3D" id="3.30.450.20">
    <property type="entry name" value="PAS domain"/>
    <property type="match status" value="2"/>
</dbReference>
<dbReference type="SUPFAM" id="SSF55073">
    <property type="entry name" value="Nucleotide cyclase"/>
    <property type="match status" value="1"/>
</dbReference>
<evidence type="ECO:0000256" key="3">
    <source>
        <dbReference type="ARBA" id="ARBA00022475"/>
    </source>
</evidence>
<comment type="catalytic activity">
    <reaction evidence="7">
        <text>2 GTP = 3',3'-c-di-GMP + 2 diphosphate</text>
        <dbReference type="Rhea" id="RHEA:24898"/>
        <dbReference type="ChEBI" id="CHEBI:33019"/>
        <dbReference type="ChEBI" id="CHEBI:37565"/>
        <dbReference type="ChEBI" id="CHEBI:58805"/>
        <dbReference type="EC" id="2.7.7.65"/>
    </reaction>
</comment>
<dbReference type="OrthoDB" id="9812260at2"/>
<protein>
    <recommendedName>
        <fullName evidence="2">diguanylate cyclase</fullName>
        <ecNumber evidence="2">2.7.7.65</ecNumber>
    </recommendedName>
</protein>
<evidence type="ECO:0000256" key="5">
    <source>
        <dbReference type="ARBA" id="ARBA00022989"/>
    </source>
</evidence>
<dbReference type="Pfam" id="PF08448">
    <property type="entry name" value="PAS_4"/>
    <property type="match status" value="1"/>
</dbReference>
<dbReference type="InterPro" id="IPR000700">
    <property type="entry name" value="PAS-assoc_C"/>
</dbReference>
<dbReference type="GO" id="GO:0005886">
    <property type="term" value="C:plasma membrane"/>
    <property type="evidence" value="ECO:0007669"/>
    <property type="project" value="UniProtKB-SubCell"/>
</dbReference>
<dbReference type="NCBIfam" id="TIGR00254">
    <property type="entry name" value="GGDEF"/>
    <property type="match status" value="1"/>
</dbReference>
<dbReference type="Pfam" id="PF00990">
    <property type="entry name" value="GGDEF"/>
    <property type="match status" value="1"/>
</dbReference>
<dbReference type="GO" id="GO:0000155">
    <property type="term" value="F:phosphorelay sensor kinase activity"/>
    <property type="evidence" value="ECO:0007669"/>
    <property type="project" value="InterPro"/>
</dbReference>
<evidence type="ECO:0000256" key="6">
    <source>
        <dbReference type="ARBA" id="ARBA00023136"/>
    </source>
</evidence>
<dbReference type="PANTHER" id="PTHR45138">
    <property type="entry name" value="REGULATORY COMPONENTS OF SENSORY TRANSDUCTION SYSTEM"/>
    <property type="match status" value="1"/>
</dbReference>
<keyword evidence="6 8" id="KW-0472">Membrane</keyword>
<dbReference type="RefSeq" id="WP_090879254.1">
    <property type="nucleotide sequence ID" value="NZ_FMXQ01000009.1"/>
</dbReference>
<sequence>MDVANTSWSGLLANLAIIAILISVWTHSQELTGRWPRQVYLALLAAMTSGGTIALMNLPFEIQPGVITDLRTTLIALSGFLGGPVVGVATGIVTALYRFHLGGIGWPAGVVGVTVATCVGIGGHLLLRGRSPNRRDVFVFATAAATGGLVGFFFLPDGIWQPAITKAGLPTVALIFVSTVIAGLAIVQENRRRETASANLIYRAIIDSLPDSLNAKDLDGRFTAANPRTAELMMAESPQALVGRTDFDFYPPDTAKAFRDDEDKVIAGGEAMTIEQRLVHRDGSKAWLSTMKVPLRDDAGKIIGLITHNRDITDRKLLEDEYAESQRRLSDALTFMADGLVMFDKNERLVFCNEQYRTLFPKTADLRVPGTQFRDLLRATIERGEQGGVEAGKIEEWIDRVAASLGKAGDQEIQLVDGRWLHARVRPIADGASLSVISDITHQKQAEASLSELNERLEALARTDALTGLLNRRAFDEALEHEFRRGARTAAPLSLLMIDVDHFKAFNDTYGHPAGDDCLRKLAQCLQQTIKRPADTAARYGGEELAAILPDTSPEGAVLLAEDFRNAVRELAIPHSGSDKGIVTVSIGVSTLGRGNTIGAHDDLVHRADEALYAAKEAGRDRVQGGRPTLAAVGTAGRAAASSR</sequence>
<dbReference type="Pfam" id="PF12860">
    <property type="entry name" value="PAS_7"/>
    <property type="match status" value="1"/>
</dbReference>
<dbReference type="PROSITE" id="PS50112">
    <property type="entry name" value="PAS"/>
    <property type="match status" value="1"/>
</dbReference>
<dbReference type="NCBIfam" id="TIGR00229">
    <property type="entry name" value="sensory_box"/>
    <property type="match status" value="1"/>
</dbReference>
<dbReference type="SMART" id="SM00086">
    <property type="entry name" value="PAC"/>
    <property type="match status" value="2"/>
</dbReference>
<dbReference type="Gene3D" id="1.10.1760.20">
    <property type="match status" value="1"/>
</dbReference>
<accession>A0A1G6E0T2</accession>
<dbReference type="GO" id="GO:0071555">
    <property type="term" value="P:cell wall organization"/>
    <property type="evidence" value="ECO:0007669"/>
    <property type="project" value="InterPro"/>
</dbReference>
<dbReference type="InterPro" id="IPR000160">
    <property type="entry name" value="GGDEF_dom"/>
</dbReference>
<dbReference type="EMBL" id="FMXQ01000009">
    <property type="protein sequence ID" value="SDB51034.1"/>
    <property type="molecule type" value="Genomic_DNA"/>
</dbReference>
<feature type="transmembrane region" description="Helical" evidence="8">
    <location>
        <begin position="39"/>
        <end position="60"/>
    </location>
</feature>
<dbReference type="CDD" id="cd01949">
    <property type="entry name" value="GGDEF"/>
    <property type="match status" value="1"/>
</dbReference>
<dbReference type="InterPro" id="IPR043128">
    <property type="entry name" value="Rev_trsase/Diguanyl_cyclase"/>
</dbReference>
<dbReference type="InterPro" id="IPR029787">
    <property type="entry name" value="Nucleotide_cyclase"/>
</dbReference>
<dbReference type="InterPro" id="IPR000014">
    <property type="entry name" value="PAS"/>
</dbReference>
<evidence type="ECO:0000256" key="7">
    <source>
        <dbReference type="ARBA" id="ARBA00034247"/>
    </source>
</evidence>
<dbReference type="GO" id="GO:1902201">
    <property type="term" value="P:negative regulation of bacterial-type flagellum-dependent cell motility"/>
    <property type="evidence" value="ECO:0007669"/>
    <property type="project" value="TreeGrafter"/>
</dbReference>
<proteinExistence type="predicted"/>
<dbReference type="Gene3D" id="3.30.70.270">
    <property type="match status" value="1"/>
</dbReference>
<feature type="transmembrane region" description="Helical" evidence="8">
    <location>
        <begin position="137"/>
        <end position="155"/>
    </location>
</feature>
<dbReference type="GO" id="GO:0043709">
    <property type="term" value="P:cell adhesion involved in single-species biofilm formation"/>
    <property type="evidence" value="ECO:0007669"/>
    <property type="project" value="TreeGrafter"/>
</dbReference>
<dbReference type="Proteomes" id="UP000199071">
    <property type="component" value="Unassembled WGS sequence"/>
</dbReference>
<dbReference type="SMART" id="SM00091">
    <property type="entry name" value="PAS"/>
    <property type="match status" value="1"/>
</dbReference>
<dbReference type="GO" id="GO:0052621">
    <property type="term" value="F:diguanylate cyclase activity"/>
    <property type="evidence" value="ECO:0007669"/>
    <property type="project" value="UniProtKB-EC"/>
</dbReference>
<dbReference type="SUPFAM" id="SSF55785">
    <property type="entry name" value="PYP-like sensor domain (PAS domain)"/>
    <property type="match status" value="2"/>
</dbReference>
<dbReference type="PROSITE" id="PS50887">
    <property type="entry name" value="GGDEF"/>
    <property type="match status" value="1"/>
</dbReference>
<evidence type="ECO:0000256" key="2">
    <source>
        <dbReference type="ARBA" id="ARBA00012528"/>
    </source>
</evidence>
<evidence type="ECO:0000313" key="13">
    <source>
        <dbReference type="Proteomes" id="UP000199071"/>
    </source>
</evidence>
<dbReference type="EC" id="2.7.7.65" evidence="2"/>